<dbReference type="InterPro" id="IPR027417">
    <property type="entry name" value="P-loop_NTPase"/>
</dbReference>
<keyword evidence="4" id="KW-0227">DNA damage</keyword>
<dbReference type="PROSITE" id="PS51217">
    <property type="entry name" value="UVRD_HELICASE_CTER"/>
    <property type="match status" value="1"/>
</dbReference>
<dbReference type="GO" id="GO:0043138">
    <property type="term" value="F:3'-5' DNA helicase activity"/>
    <property type="evidence" value="ECO:0007669"/>
    <property type="project" value="UniProtKB-EC"/>
</dbReference>
<protein>
    <recommendedName>
        <fullName evidence="13">DNA 3'-5' helicase</fullName>
        <ecNumber evidence="13">5.6.2.4</ecNumber>
    </recommendedName>
</protein>
<evidence type="ECO:0000256" key="2">
    <source>
        <dbReference type="ARBA" id="ARBA00022722"/>
    </source>
</evidence>
<keyword evidence="11" id="KW-0413">Isomerase</keyword>
<evidence type="ECO:0000256" key="5">
    <source>
        <dbReference type="ARBA" id="ARBA00022801"/>
    </source>
</evidence>
<dbReference type="GO" id="GO:0004527">
    <property type="term" value="F:exonuclease activity"/>
    <property type="evidence" value="ECO:0007669"/>
    <property type="project" value="UniProtKB-KW"/>
</dbReference>
<dbReference type="Pfam" id="PF00580">
    <property type="entry name" value="UvrD-helicase"/>
    <property type="match status" value="1"/>
</dbReference>
<keyword evidence="3 15" id="KW-0547">Nucleotide-binding</keyword>
<comment type="caution">
    <text evidence="18">The sequence shown here is derived from an EMBL/GenBank/DDBJ whole genome shotgun (WGS) entry which is preliminary data.</text>
</comment>
<keyword evidence="9" id="KW-0238">DNA-binding</keyword>
<keyword evidence="10" id="KW-0234">DNA repair</keyword>
<keyword evidence="8 15" id="KW-0067">ATP-binding</keyword>
<dbReference type="Proteomes" id="UP000177676">
    <property type="component" value="Unassembled WGS sequence"/>
</dbReference>
<evidence type="ECO:0000256" key="6">
    <source>
        <dbReference type="ARBA" id="ARBA00022806"/>
    </source>
</evidence>
<dbReference type="GO" id="GO:0003677">
    <property type="term" value="F:DNA binding"/>
    <property type="evidence" value="ECO:0007669"/>
    <property type="project" value="UniProtKB-KW"/>
</dbReference>
<dbReference type="SUPFAM" id="SSF52540">
    <property type="entry name" value="P-loop containing nucleoside triphosphate hydrolases"/>
    <property type="match status" value="1"/>
</dbReference>
<dbReference type="PANTHER" id="PTHR11070:SF2">
    <property type="entry name" value="ATP-DEPENDENT DNA HELICASE SRS2"/>
    <property type="match status" value="1"/>
</dbReference>
<name>A0A1F8GZL8_9BACT</name>
<evidence type="ECO:0000256" key="14">
    <source>
        <dbReference type="ARBA" id="ARBA00048988"/>
    </source>
</evidence>
<evidence type="ECO:0000313" key="19">
    <source>
        <dbReference type="Proteomes" id="UP000177676"/>
    </source>
</evidence>
<dbReference type="EC" id="5.6.2.4" evidence="13"/>
<feature type="domain" description="UvrD-like helicase C-terminal" evidence="17">
    <location>
        <begin position="332"/>
        <end position="615"/>
    </location>
</feature>
<keyword evidence="5 15" id="KW-0378">Hydrolase</keyword>
<evidence type="ECO:0000313" key="18">
    <source>
        <dbReference type="EMBL" id="OGN30875.1"/>
    </source>
</evidence>
<dbReference type="PROSITE" id="PS51198">
    <property type="entry name" value="UVRD_HELICASE_ATP_BIND"/>
    <property type="match status" value="1"/>
</dbReference>
<dbReference type="InterPro" id="IPR014016">
    <property type="entry name" value="UvrD-like_ATP-bd"/>
</dbReference>
<keyword evidence="6 15" id="KW-0347">Helicase</keyword>
<reference evidence="18 19" key="1">
    <citation type="journal article" date="2016" name="Nat. Commun.">
        <title>Thousands of microbial genomes shed light on interconnected biogeochemical processes in an aquifer system.</title>
        <authorList>
            <person name="Anantharaman K."/>
            <person name="Brown C.T."/>
            <person name="Hug L.A."/>
            <person name="Sharon I."/>
            <person name="Castelle C.J."/>
            <person name="Probst A.J."/>
            <person name="Thomas B.C."/>
            <person name="Singh A."/>
            <person name="Wilkins M.J."/>
            <person name="Karaoz U."/>
            <person name="Brodie E.L."/>
            <person name="Williams K.H."/>
            <person name="Hubbard S.S."/>
            <person name="Banfield J.F."/>
        </authorList>
    </citation>
    <scope>NUCLEOTIDE SEQUENCE [LARGE SCALE GENOMIC DNA]</scope>
</reference>
<dbReference type="EMBL" id="MGKS01000045">
    <property type="protein sequence ID" value="OGN30875.1"/>
    <property type="molecule type" value="Genomic_DNA"/>
</dbReference>
<dbReference type="InterPro" id="IPR013986">
    <property type="entry name" value="DExx_box_DNA_helicase_dom_sf"/>
</dbReference>
<evidence type="ECO:0000256" key="4">
    <source>
        <dbReference type="ARBA" id="ARBA00022763"/>
    </source>
</evidence>
<comment type="similarity">
    <text evidence="1">Belongs to the helicase family. UvrD subfamily.</text>
</comment>
<dbReference type="CDD" id="cd17932">
    <property type="entry name" value="DEXQc_UvrD"/>
    <property type="match status" value="1"/>
</dbReference>
<evidence type="ECO:0000256" key="7">
    <source>
        <dbReference type="ARBA" id="ARBA00022839"/>
    </source>
</evidence>
<feature type="domain" description="UvrD-like helicase ATP-binding" evidence="16">
    <location>
        <begin position="11"/>
        <end position="331"/>
    </location>
</feature>
<dbReference type="Pfam" id="PF13361">
    <property type="entry name" value="UvrD_C"/>
    <property type="match status" value="1"/>
</dbReference>
<evidence type="ECO:0000256" key="3">
    <source>
        <dbReference type="ARBA" id="ARBA00022741"/>
    </source>
</evidence>
<sequence>MISQNFQDQYKKLNAKQREAVDTVEGPVMVVAGPGTGKTQVLTLRVANILQKTQVNPGNVLALTFTENGAGEMRRRLAEIIGTAAYQVNISTFHGFANELIKEYPEEFGDILGRRAAGEVEQIELLQNVISNSRLKLLRPFGEPFFYLPAVRPSIAHLKKEGVTPESFSEILKKQQKEFEAIDDLYYDSGRYKGKMKGKYADFKKQLGKNMELALVYKNYQEQLAEKKLYDFDDMILELPKALESNPDFLLRLQEKYQYFLVDEHQDTNNAQNKVLELLSNFFDNPNLFVVGDERQAIFRFQGASLANFLYFKKLYPQAKLISLQKNYRSTQPILDAAQSFIQNNTQKLSAVLAGVKDDLIAQKRFDLESGKRSNLESAKVQIYEFKKQEAEYYFLANKIKQLISEGVIPSEIAVIYRDNRDAQPIAEMLAKQQVPFRIESQKNVLDDPQIKNLVTLLRFLNNITDEEKLFEVLHADFFGIPALDIYKLVTVSRRGRFDLEALKRSNLEKLADNFLQWQKLSKNITPIEFFETVVRESGFLNHLLSQPDSAIRLGRLEALFSEIKNLVQNNKNFGLPNLINYFDTLEKHGVAIKEKLLAGQTGAVRLMTAHSAKGLEFDHVFITNLFDGHWGNRHIPQLIKLPPVIHIQGSTLYESYPQGNDDERRLFYVAVTRARKMAYLSYVVAGWSKKEQLPSQFLGEIKPELKEVGVSEEYENKLAMDQITLYQPRMVSKFSVLDKEYLNELFFKRGLSATAVNNFLSCPWKYFYSSLLKIPKAKNKHQIYGTAVHAGLKSFFDRLKAEELADKNFLLKQFEEALKKEPLMESDLVESLEKGNTALSAYFDYYQNSWRTETINEFRVQNVMFKLPEGEVKLTGSLDKIELIDEGGEVHPVKLPQSGTAFGGFNRVNVVDYKTGRPKTRNEVEGKTQSATGNYKRQLVFYKLLLDSHPTAKLKMTSGEIDFVEPDQKGNFRKEKFLISDEEVQNLRETVTDISDQVLNLKFQGKTCEDRDCEFCKLREKML</sequence>
<comment type="catalytic activity">
    <reaction evidence="14">
        <text>ATP + H2O = ADP + phosphate + H(+)</text>
        <dbReference type="Rhea" id="RHEA:13065"/>
        <dbReference type="ChEBI" id="CHEBI:15377"/>
        <dbReference type="ChEBI" id="CHEBI:15378"/>
        <dbReference type="ChEBI" id="CHEBI:30616"/>
        <dbReference type="ChEBI" id="CHEBI:43474"/>
        <dbReference type="ChEBI" id="CHEBI:456216"/>
        <dbReference type="EC" id="5.6.2.4"/>
    </reaction>
</comment>
<evidence type="ECO:0000256" key="9">
    <source>
        <dbReference type="ARBA" id="ARBA00023125"/>
    </source>
</evidence>
<gene>
    <name evidence="18" type="ORF">A3I92_02785</name>
</gene>
<organism evidence="18 19">
    <name type="scientific">Candidatus Yanofskybacteria bacterium RIFCSPLOWO2_02_FULL_43_10b</name>
    <dbReference type="NCBI Taxonomy" id="1802704"/>
    <lineage>
        <taxon>Bacteria</taxon>
        <taxon>Candidatus Yanofskyibacteriota</taxon>
    </lineage>
</organism>
<evidence type="ECO:0000256" key="12">
    <source>
        <dbReference type="ARBA" id="ARBA00034617"/>
    </source>
</evidence>
<evidence type="ECO:0000256" key="8">
    <source>
        <dbReference type="ARBA" id="ARBA00022840"/>
    </source>
</evidence>
<dbReference type="PANTHER" id="PTHR11070">
    <property type="entry name" value="UVRD / RECB / PCRA DNA HELICASE FAMILY MEMBER"/>
    <property type="match status" value="1"/>
</dbReference>
<dbReference type="InterPro" id="IPR011604">
    <property type="entry name" value="PDDEXK-like_dom_sf"/>
</dbReference>
<dbReference type="Pfam" id="PF12705">
    <property type="entry name" value="PDDEXK_1"/>
    <property type="match status" value="2"/>
</dbReference>
<evidence type="ECO:0000259" key="17">
    <source>
        <dbReference type="PROSITE" id="PS51217"/>
    </source>
</evidence>
<dbReference type="Gene3D" id="3.40.50.300">
    <property type="entry name" value="P-loop containing nucleotide triphosphate hydrolases"/>
    <property type="match status" value="2"/>
</dbReference>
<feature type="binding site" evidence="15">
    <location>
        <begin position="32"/>
        <end position="39"/>
    </location>
    <ligand>
        <name>ATP</name>
        <dbReference type="ChEBI" id="CHEBI:30616"/>
    </ligand>
</feature>
<dbReference type="Gene3D" id="1.10.486.10">
    <property type="entry name" value="PCRA, domain 4"/>
    <property type="match status" value="1"/>
</dbReference>
<dbReference type="InterPro" id="IPR014017">
    <property type="entry name" value="DNA_helicase_UvrD-like_C"/>
</dbReference>
<dbReference type="AlphaFoldDB" id="A0A1F8GZL8"/>
<dbReference type="InterPro" id="IPR000212">
    <property type="entry name" value="DNA_helicase_UvrD/REP"/>
</dbReference>
<dbReference type="Gene3D" id="1.10.10.160">
    <property type="match status" value="1"/>
</dbReference>
<dbReference type="InterPro" id="IPR038726">
    <property type="entry name" value="PDDEXK_AddAB-type"/>
</dbReference>
<evidence type="ECO:0000256" key="10">
    <source>
        <dbReference type="ARBA" id="ARBA00023204"/>
    </source>
</evidence>
<keyword evidence="2" id="KW-0540">Nuclease</keyword>
<dbReference type="Gene3D" id="3.90.320.10">
    <property type="match status" value="1"/>
</dbReference>
<evidence type="ECO:0000256" key="11">
    <source>
        <dbReference type="ARBA" id="ARBA00023235"/>
    </source>
</evidence>
<dbReference type="GO" id="GO:0005524">
    <property type="term" value="F:ATP binding"/>
    <property type="evidence" value="ECO:0007669"/>
    <property type="project" value="UniProtKB-UniRule"/>
</dbReference>
<evidence type="ECO:0000259" key="16">
    <source>
        <dbReference type="PROSITE" id="PS51198"/>
    </source>
</evidence>
<accession>A0A1F8GZL8</accession>
<comment type="catalytic activity">
    <reaction evidence="12">
        <text>Couples ATP hydrolysis with the unwinding of duplex DNA by translocating in the 3'-5' direction.</text>
        <dbReference type="EC" id="5.6.2.4"/>
    </reaction>
</comment>
<evidence type="ECO:0000256" key="1">
    <source>
        <dbReference type="ARBA" id="ARBA00009922"/>
    </source>
</evidence>
<evidence type="ECO:0000256" key="15">
    <source>
        <dbReference type="PROSITE-ProRule" id="PRU00560"/>
    </source>
</evidence>
<keyword evidence="7" id="KW-0269">Exonuclease</keyword>
<evidence type="ECO:0000256" key="13">
    <source>
        <dbReference type="ARBA" id="ARBA00034808"/>
    </source>
</evidence>
<proteinExistence type="inferred from homology"/>
<dbReference type="GO" id="GO:0000725">
    <property type="term" value="P:recombinational repair"/>
    <property type="evidence" value="ECO:0007669"/>
    <property type="project" value="TreeGrafter"/>
</dbReference>